<dbReference type="KEGG" id="xyk:GT347_10340"/>
<name>A0A857J3X1_9BURK</name>
<sequence length="150" mass="15354">MNANRTLYARNAFAAAALALLGSVAATPAFAQDATRTQARADVLAAQGDGSLGSVAAQYGLDTQARPLLGTSNISRADVRAVAERAVASGEIEAQLGDSYGARVPLAASSLSRAEVRAATVQALRDGRIEAQVGESYGSRALPQRAGRVL</sequence>
<evidence type="ECO:0008006" key="4">
    <source>
        <dbReference type="Google" id="ProtNLM"/>
    </source>
</evidence>
<reference evidence="2 3" key="1">
    <citation type="submission" date="2020-01" db="EMBL/GenBank/DDBJ databases">
        <title>Genome sequencing of strain KACC 21265.</title>
        <authorList>
            <person name="Heo J."/>
            <person name="Kim S.-J."/>
            <person name="Kim J.-S."/>
            <person name="Hong S.-B."/>
            <person name="Kwon S.-W."/>
        </authorList>
    </citation>
    <scope>NUCLEOTIDE SEQUENCE [LARGE SCALE GENOMIC DNA]</scope>
    <source>
        <strain evidence="2 3">KACC 21265</strain>
    </source>
</reference>
<proteinExistence type="predicted"/>
<protein>
    <recommendedName>
        <fullName evidence="4">DUF4148 domain-containing protein</fullName>
    </recommendedName>
</protein>
<keyword evidence="3" id="KW-1185">Reference proteome</keyword>
<dbReference type="Proteomes" id="UP000464787">
    <property type="component" value="Chromosome"/>
</dbReference>
<feature type="chain" id="PRO_5032397650" description="DUF4148 domain-containing protein" evidence="1">
    <location>
        <begin position="32"/>
        <end position="150"/>
    </location>
</feature>
<accession>A0A857J3X1</accession>
<evidence type="ECO:0000256" key="1">
    <source>
        <dbReference type="SAM" id="SignalP"/>
    </source>
</evidence>
<evidence type="ECO:0000313" key="3">
    <source>
        <dbReference type="Proteomes" id="UP000464787"/>
    </source>
</evidence>
<organism evidence="2 3">
    <name type="scientific">Xylophilus rhododendri</name>
    <dbReference type="NCBI Taxonomy" id="2697032"/>
    <lineage>
        <taxon>Bacteria</taxon>
        <taxon>Pseudomonadati</taxon>
        <taxon>Pseudomonadota</taxon>
        <taxon>Betaproteobacteria</taxon>
        <taxon>Burkholderiales</taxon>
        <taxon>Xylophilus</taxon>
    </lineage>
</organism>
<dbReference type="RefSeq" id="WP_160551874.1">
    <property type="nucleotide sequence ID" value="NZ_CP047650.1"/>
</dbReference>
<gene>
    <name evidence="2" type="ORF">GT347_10340</name>
</gene>
<dbReference type="EMBL" id="CP047650">
    <property type="protein sequence ID" value="QHI98357.1"/>
    <property type="molecule type" value="Genomic_DNA"/>
</dbReference>
<feature type="signal peptide" evidence="1">
    <location>
        <begin position="1"/>
        <end position="31"/>
    </location>
</feature>
<dbReference type="AlphaFoldDB" id="A0A857J3X1"/>
<evidence type="ECO:0000313" key="2">
    <source>
        <dbReference type="EMBL" id="QHI98357.1"/>
    </source>
</evidence>
<keyword evidence="1" id="KW-0732">Signal</keyword>